<feature type="compositionally biased region" description="Basic and acidic residues" evidence="5">
    <location>
        <begin position="994"/>
        <end position="1004"/>
    </location>
</feature>
<accession>A0A8C7GWF8</accession>
<keyword evidence="4" id="KW-0175">Coiled coil</keyword>
<feature type="compositionally biased region" description="Pro residues" evidence="5">
    <location>
        <begin position="568"/>
        <end position="578"/>
    </location>
</feature>
<evidence type="ECO:0000256" key="2">
    <source>
        <dbReference type="ARBA" id="ARBA00022771"/>
    </source>
</evidence>
<feature type="compositionally biased region" description="Basic and acidic residues" evidence="5">
    <location>
        <begin position="534"/>
        <end position="543"/>
    </location>
</feature>
<dbReference type="PANTHER" id="PTHR17614">
    <property type="entry name" value="ZINC FINGER-CONTAINING"/>
    <property type="match status" value="1"/>
</dbReference>
<feature type="region of interest" description="Disordered" evidence="5">
    <location>
        <begin position="642"/>
        <end position="1195"/>
    </location>
</feature>
<dbReference type="Pfam" id="PF01585">
    <property type="entry name" value="G-patch"/>
    <property type="match status" value="1"/>
</dbReference>
<evidence type="ECO:0000256" key="3">
    <source>
        <dbReference type="ARBA" id="ARBA00022833"/>
    </source>
</evidence>
<feature type="compositionally biased region" description="Basic residues" evidence="5">
    <location>
        <begin position="726"/>
        <end position="746"/>
    </location>
</feature>
<feature type="compositionally biased region" description="Low complexity" evidence="5">
    <location>
        <begin position="1112"/>
        <end position="1136"/>
    </location>
</feature>
<feature type="region of interest" description="Disordered" evidence="5">
    <location>
        <begin position="525"/>
        <end position="602"/>
    </location>
</feature>
<feature type="compositionally biased region" description="Basic residues" evidence="5">
    <location>
        <begin position="1005"/>
        <end position="1016"/>
    </location>
</feature>
<dbReference type="SMART" id="SM00443">
    <property type="entry name" value="G_patch"/>
    <property type="match status" value="1"/>
</dbReference>
<feature type="compositionally biased region" description="Low complexity" evidence="5">
    <location>
        <begin position="1045"/>
        <end position="1058"/>
    </location>
</feature>
<feature type="compositionally biased region" description="Low complexity" evidence="5">
    <location>
        <begin position="335"/>
        <end position="359"/>
    </location>
</feature>
<feature type="compositionally biased region" description="Low complexity" evidence="5">
    <location>
        <begin position="951"/>
        <end position="969"/>
    </location>
</feature>
<evidence type="ECO:0000259" key="6">
    <source>
        <dbReference type="PROSITE" id="PS50174"/>
    </source>
</evidence>
<evidence type="ECO:0000313" key="8">
    <source>
        <dbReference type="Proteomes" id="UP000694557"/>
    </source>
</evidence>
<evidence type="ECO:0000313" key="7">
    <source>
        <dbReference type="Ensembl" id="ENSOKIP00005049422.1"/>
    </source>
</evidence>
<feature type="compositionally biased region" description="Basic and acidic residues" evidence="5">
    <location>
        <begin position="1094"/>
        <end position="1106"/>
    </location>
</feature>
<reference evidence="7" key="1">
    <citation type="submission" date="2025-08" db="UniProtKB">
        <authorList>
            <consortium name="Ensembl"/>
        </authorList>
    </citation>
    <scope>IDENTIFICATION</scope>
</reference>
<keyword evidence="2" id="KW-0863">Zinc-finger</keyword>
<dbReference type="PANTHER" id="PTHR17614:SF11">
    <property type="entry name" value="G PATCH DOMAIN-CONTAINING PROTEIN 8"/>
    <property type="match status" value="1"/>
</dbReference>
<dbReference type="InterPro" id="IPR052445">
    <property type="entry name" value="ZnF-G_patch_domain"/>
</dbReference>
<sequence length="1587" mass="173333">MNQLICLGTLNNIKLHCFTNLQRCFKVYVNQRICELQLDSCFVGNSVGVYMSSTQRDERSCCVQKMADRFSRFNEERDFQGGNHFDQYEEGQLELEQASLDKPIESDNIGHRLLQKHGWKLGQGLGKTMQGRTDPVPIILKYDVMGMGRMEMELDVAEDATEKRKVLEVEKEVTEELQQKYKDQVEKEKAIAKALEDLRANFYCELCEKQYQKHQEFDNHINSYDHAHKQRLKELKQREFARNVSSRSRKGGKKQEKLLRRLHVLAEQRKQQNRTPGSGPMFKPTTVAVDGEKGEEGSAVTPEYVPPADTAMEGLSVEEKSSGGQASPKPAPTVSFSLGKSSSSPAGASKVSVSFSFAKKPPVKLETVAAVFAKLHQDDEEEGGQEEGGEKAVGQEETSGCSTESPKGGGGGGNGTAGPEEEEEQQQEEQLYQEQPEQQEEEDDGASLASTLNKLKMMMKKEEGWAGQEPEYYHYIPPTHCRVKPRFQFLVFMKATDQCEIREQEEDEEVEEKEVKKTEKVVVEVSEQTQPKATECKSEEPEKTPAAPVTEPTSPKLKTEEASASLTDPPPTMAPTPVPGSKQETPVPEPNSGPKIPSGPFFLVLSKDESTTLQWPSELLDFTKAQPALSYSCNPLYFDFKLSRNKGGRAGRAAKSSKPAGEGAEKKNNPEAAAAVNEGNAAAATTTTTTPGPSTDNTGKEQPSLKIEGSQGETEEQKLQSSTSGAKKKKKKKKKKHKKSGKGSKRKEKEKGAIVDGDAETEILGEKTKKKKKHKRKKSKNKGEEGEEGGGGGDKEKPKEDKAVAATVSSAPPAPAGTGSATGAEPGKRKRPAKEALQKSGEKEGGAGKGSDEAKPSEEHNGTKRLKTDPSAPPSASCSSSAQKSPGPGRPPSSESEEEGGGGSASRSSRRRSTPREGRRHQSDDSGRSRSRSSRRGEGRGSSRRRHRGQASRSQSDSSSSERSSSAYSRRSRSYSDSYSDDSDGGRHRRHSKRSSDSEYDRRGSGGRRRSRRRHYSSSSSEDSRSRSRSHSRRKRHQQRHRSSSRSSSSRSRSSSARSWRRSYSRSHSSASRSSSSTKGSPHRGRGGQGGHRGRADSATRRRDFNRSCIYRSQSPRSASSRAPNRNSSSQSQRAGGSRGEGDQRNSSSHFTARQLLDKIQSRKGSDVPTTGTKSGAKIKDPPSGYFGPKLPPALGNKSMLPLFGKLQAGKKFPAIPLTRPDGGEKSSAGKGSDAVAEVILMEPIREFPPPPPPPPAHKKVEETVVVVQEARHLTLDARVLHEPRPLFHQEPSMLMPQYQGDPGQDPSQNPMMESLIPDMHQQPPPMHAYPNYPPPSLEEEDMGVEAEEDDLAPLESQPITFTPEEMEKYGKLQQAAQQHIQQQLLAKHIKTFPSAAAAQAAANMAAAANHLQPAPPPPQQQMIQIHQPAVSAASATSITTVQHLIQQHHAAQAAAMGIHPHGPHPHPQLAQVHHIPQHHLTPISLSHLGHSLGHTLGHQLGVGHAGLIPAHHTAFLSGQPIHIIPASALHHHSPLALHHIPHSSLYPTLFAPRHSNAAAAAALQLHPFLHPIFSGQDLQHPPNHGS</sequence>
<feature type="compositionally biased region" description="Basic and acidic residues" evidence="5">
    <location>
        <begin position="833"/>
        <end position="868"/>
    </location>
</feature>
<feature type="compositionally biased region" description="Low complexity" evidence="5">
    <location>
        <begin position="1066"/>
        <end position="1077"/>
    </location>
</feature>
<feature type="compositionally biased region" description="Basic and acidic residues" evidence="5">
    <location>
        <begin position="914"/>
        <end position="928"/>
    </location>
</feature>
<feature type="compositionally biased region" description="Basic residues" evidence="5">
    <location>
        <begin position="768"/>
        <end position="780"/>
    </location>
</feature>
<feature type="compositionally biased region" description="Acidic residues" evidence="5">
    <location>
        <begin position="378"/>
        <end position="387"/>
    </location>
</feature>
<dbReference type="GO" id="GO:0008270">
    <property type="term" value="F:zinc ion binding"/>
    <property type="evidence" value="ECO:0007669"/>
    <property type="project" value="UniProtKB-KW"/>
</dbReference>
<feature type="region of interest" description="Disordered" evidence="5">
    <location>
        <begin position="376"/>
        <end position="446"/>
    </location>
</feature>
<feature type="compositionally biased region" description="Low complexity" evidence="5">
    <location>
        <begin position="874"/>
        <end position="887"/>
    </location>
</feature>
<keyword evidence="3" id="KW-0862">Zinc</keyword>
<dbReference type="GO" id="GO:0003676">
    <property type="term" value="F:nucleic acid binding"/>
    <property type="evidence" value="ECO:0007669"/>
    <property type="project" value="InterPro"/>
</dbReference>
<feature type="coiled-coil region" evidence="4">
    <location>
        <begin position="157"/>
        <end position="198"/>
    </location>
</feature>
<keyword evidence="8" id="KW-1185">Reference proteome</keyword>
<feature type="region of interest" description="Disordered" evidence="5">
    <location>
        <begin position="267"/>
        <end position="359"/>
    </location>
</feature>
<dbReference type="InterPro" id="IPR013087">
    <property type="entry name" value="Znf_C2H2_type"/>
</dbReference>
<dbReference type="GeneTree" id="ENSGT00940000159523"/>
<feature type="compositionally biased region" description="Basic residues" evidence="5">
    <location>
        <begin position="1027"/>
        <end position="1044"/>
    </location>
</feature>
<keyword evidence="1" id="KW-0479">Metal-binding</keyword>
<feature type="compositionally biased region" description="Gly residues" evidence="5">
    <location>
        <begin position="407"/>
        <end position="416"/>
    </location>
</feature>
<feature type="compositionally biased region" description="Low complexity" evidence="5">
    <location>
        <begin position="804"/>
        <end position="824"/>
    </location>
</feature>
<dbReference type="Ensembl" id="ENSOKIT00005052099.1">
    <property type="protein sequence ID" value="ENSOKIP00005049422.1"/>
    <property type="gene ID" value="ENSOKIG00005020769.1"/>
</dbReference>
<dbReference type="GO" id="GO:0005634">
    <property type="term" value="C:nucleus"/>
    <property type="evidence" value="ECO:0007669"/>
    <property type="project" value="TreeGrafter"/>
</dbReference>
<protein>
    <submittedName>
        <fullName evidence="7">G patch domain containing 8</fullName>
    </submittedName>
</protein>
<dbReference type="Proteomes" id="UP000694557">
    <property type="component" value="Unassembled WGS sequence"/>
</dbReference>
<proteinExistence type="predicted"/>
<dbReference type="PROSITE" id="PS50174">
    <property type="entry name" value="G_PATCH"/>
    <property type="match status" value="1"/>
</dbReference>
<evidence type="ECO:0000256" key="1">
    <source>
        <dbReference type="ARBA" id="ARBA00022723"/>
    </source>
</evidence>
<reference evidence="7" key="2">
    <citation type="submission" date="2025-09" db="UniProtKB">
        <authorList>
            <consortium name="Ensembl"/>
        </authorList>
    </citation>
    <scope>IDENTIFICATION</scope>
</reference>
<feature type="domain" description="G-patch" evidence="6">
    <location>
        <begin position="106"/>
        <end position="152"/>
    </location>
</feature>
<feature type="compositionally biased region" description="Low complexity" evidence="5">
    <location>
        <begin position="670"/>
        <end position="693"/>
    </location>
</feature>
<name>A0A8C7GWF8_ONCKI</name>
<evidence type="ECO:0000256" key="5">
    <source>
        <dbReference type="SAM" id="MobiDB-lite"/>
    </source>
</evidence>
<evidence type="ECO:0000256" key="4">
    <source>
        <dbReference type="SAM" id="Coils"/>
    </source>
</evidence>
<feature type="compositionally biased region" description="Basic and acidic residues" evidence="5">
    <location>
        <begin position="1156"/>
        <end position="1166"/>
    </location>
</feature>
<gene>
    <name evidence="7" type="primary">GPATCH8</name>
    <name evidence="7" type="synonym">gpatch8</name>
</gene>
<feature type="compositionally biased region" description="Basic and acidic residues" evidence="5">
    <location>
        <begin position="793"/>
        <end position="803"/>
    </location>
</feature>
<dbReference type="InterPro" id="IPR000467">
    <property type="entry name" value="G_patch_dom"/>
</dbReference>
<dbReference type="PROSITE" id="PS00028">
    <property type="entry name" value="ZINC_FINGER_C2H2_1"/>
    <property type="match status" value="1"/>
</dbReference>
<organism evidence="7 8">
    <name type="scientific">Oncorhynchus kisutch</name>
    <name type="common">Coho salmon</name>
    <name type="synonym">Salmo kisutch</name>
    <dbReference type="NCBI Taxonomy" id="8019"/>
    <lineage>
        <taxon>Eukaryota</taxon>
        <taxon>Metazoa</taxon>
        <taxon>Chordata</taxon>
        <taxon>Craniata</taxon>
        <taxon>Vertebrata</taxon>
        <taxon>Euteleostomi</taxon>
        <taxon>Actinopterygii</taxon>
        <taxon>Neopterygii</taxon>
        <taxon>Teleostei</taxon>
        <taxon>Protacanthopterygii</taxon>
        <taxon>Salmoniformes</taxon>
        <taxon>Salmonidae</taxon>
        <taxon>Salmoninae</taxon>
        <taxon>Oncorhynchus</taxon>
    </lineage>
</organism>